<dbReference type="RefSeq" id="WP_135270531.1">
    <property type="nucleotide sequence ID" value="NZ_SRIB01000003.1"/>
</dbReference>
<evidence type="ECO:0000313" key="3">
    <source>
        <dbReference type="EMBL" id="TFZ41050.1"/>
    </source>
</evidence>
<organism evidence="3 4">
    <name type="scientific">Soehngenia longivitae</name>
    <dbReference type="NCBI Taxonomy" id="2562294"/>
    <lineage>
        <taxon>Bacteria</taxon>
        <taxon>Bacillati</taxon>
        <taxon>Bacillota</taxon>
        <taxon>Tissierellia</taxon>
        <taxon>Tissierellales</taxon>
        <taxon>Tissierellaceae</taxon>
        <taxon>Soehngenia</taxon>
    </lineage>
</organism>
<dbReference type="PANTHER" id="PTHR41786">
    <property type="entry name" value="MOTILITY ACCESSORY FACTOR MAF"/>
    <property type="match status" value="1"/>
</dbReference>
<dbReference type="Proteomes" id="UP000298381">
    <property type="component" value="Unassembled WGS sequence"/>
</dbReference>
<accession>A0A4Z0D883</accession>
<evidence type="ECO:0000313" key="4">
    <source>
        <dbReference type="Proteomes" id="UP000298381"/>
    </source>
</evidence>
<feature type="domain" description="Glycosyltransferase Maf N-terminal" evidence="2">
    <location>
        <begin position="21"/>
        <end position="117"/>
    </location>
</feature>
<dbReference type="EMBL" id="SRIB01000003">
    <property type="protein sequence ID" value="TFZ41050.1"/>
    <property type="molecule type" value="Genomic_DNA"/>
</dbReference>
<gene>
    <name evidence="3" type="ORF">E4100_02845</name>
</gene>
<keyword evidence="4" id="KW-1185">Reference proteome</keyword>
<dbReference type="OrthoDB" id="5291305at2"/>
<evidence type="ECO:0000259" key="1">
    <source>
        <dbReference type="Pfam" id="PF01973"/>
    </source>
</evidence>
<sequence length="617" mass="72030">MQGLSNINYLKTNFPDVWDNIKDLDENSIESIFIEESKSGLKTAKIKENDTYKYVHSKYDPKKEAESLIKKYEGELEKSGTVIFFGTGLGYHIELILRSFPDIKAYIYEPNKELLYFFLKERSFSETQLKRFKNISATRESFLNDIREMLTLNREGLVIVDLPVYKSIYPDEYEFFIQTIKTKVKERRSSILTEYSFQKRWIINSMKNFKYVLKTPNVIVENKGKFKDIPAILVAAGPSLNEEIENIRKIKDEGLAYIFSVGSAINTLIKNDIHPHVATTYDPTENNQKVFLKVKEQGIKDIPLIFGSSVGYETIENYPGKLYHMITSQDKISNYYLDNESTEPIDIVLDAPTIAVVTLQLLYYLGFNPIILAGQNLAYVGTKQHSEGVFYSSDLSDKELESAIDVKDVYGNTIKTNNGYNSMRQQMESYINQLKDLKVINTTKGGAAIEGAPFIELEKVMKEYLNKKVVKEDFLDSWNKHYDKKRLKEKTDEMSVYKEEALVLIREYYNLLDKMENLLKNNNLKELQNMYNLLNSTIDKIEENPFFNTFILQMNRLYHQLLSEEIKILSEEKNVRKKNDKLIKEYRIFMDRCKNDIELFNEIFDELTESILDYIKN</sequence>
<dbReference type="PANTHER" id="PTHR41786:SF1">
    <property type="entry name" value="6-HYDROXYMETHYLPTERIN DIPHOSPHOKINASE MPTE-LIKE DOMAIN-CONTAINING PROTEIN"/>
    <property type="match status" value="1"/>
</dbReference>
<reference evidence="3 4" key="1">
    <citation type="submission" date="2019-03" db="EMBL/GenBank/DDBJ databases">
        <title>Draft genome sequence data and analysis of a Fermenting Bacterium, Soehngenia longevitae strain 1933PT, isolated from petroleum reservoir in Azerbaijan.</title>
        <authorList>
            <person name="Grouzdev D.S."/>
            <person name="Bidzhieva S.K."/>
            <person name="Sokolova D.S."/>
            <person name="Tourova T.P."/>
            <person name="Poltaraus A.B."/>
            <person name="Nazina T.N."/>
        </authorList>
    </citation>
    <scope>NUCLEOTIDE SEQUENCE [LARGE SCALE GENOMIC DNA]</scope>
    <source>
        <strain evidence="3 4">1933P</strain>
    </source>
</reference>
<evidence type="ECO:0000259" key="2">
    <source>
        <dbReference type="Pfam" id="PF20157"/>
    </source>
</evidence>
<dbReference type="InterPro" id="IPR002826">
    <property type="entry name" value="MptE-like"/>
</dbReference>
<dbReference type="InterPro" id="IPR045376">
    <property type="entry name" value="Maf_N"/>
</dbReference>
<dbReference type="Pfam" id="PF01973">
    <property type="entry name" value="MptE-like"/>
    <property type="match status" value="1"/>
</dbReference>
<feature type="domain" description="6-hydroxymethylpterin diphosphokinase MptE-like" evidence="1">
    <location>
        <begin position="204"/>
        <end position="380"/>
    </location>
</feature>
<name>A0A4Z0D883_9FIRM</name>
<dbReference type="AlphaFoldDB" id="A0A4Z0D883"/>
<protein>
    <submittedName>
        <fullName evidence="3">DUF115 domain-containing protein</fullName>
    </submittedName>
</protein>
<comment type="caution">
    <text evidence="3">The sequence shown here is derived from an EMBL/GenBank/DDBJ whole genome shotgun (WGS) entry which is preliminary data.</text>
</comment>
<dbReference type="Pfam" id="PF20157">
    <property type="entry name" value="Maf_flag10_N"/>
    <property type="match status" value="1"/>
</dbReference>
<proteinExistence type="predicted"/>